<comment type="similarity">
    <text evidence="3">In the C-terminal section; belongs to the flavoprotein pyridine nucleotide cytochrome reductase family.</text>
</comment>
<keyword evidence="11" id="KW-0561">Oxygen transport</keyword>
<dbReference type="PROSITE" id="PS51384">
    <property type="entry name" value="FAD_FR"/>
    <property type="match status" value="1"/>
</dbReference>
<evidence type="ECO:0000313" key="14">
    <source>
        <dbReference type="EMBL" id="MWA02532.1"/>
    </source>
</evidence>
<keyword evidence="7" id="KW-0411">Iron-sulfur</keyword>
<dbReference type="SUPFAM" id="SSF46458">
    <property type="entry name" value="Globin-like"/>
    <property type="match status" value="1"/>
</dbReference>
<dbReference type="InterPro" id="IPR008333">
    <property type="entry name" value="Cbr1-like_FAD-bd_dom"/>
</dbReference>
<dbReference type="InterPro" id="IPR009050">
    <property type="entry name" value="Globin-like_sf"/>
</dbReference>
<dbReference type="Pfam" id="PF00970">
    <property type="entry name" value="FAD_binding_6"/>
    <property type="match status" value="1"/>
</dbReference>
<dbReference type="GO" id="GO:0020037">
    <property type="term" value="F:heme binding"/>
    <property type="evidence" value="ECO:0007669"/>
    <property type="project" value="InterPro"/>
</dbReference>
<dbReference type="GO" id="GO:0008941">
    <property type="term" value="F:nitric oxide dioxygenase NAD(P)H activity"/>
    <property type="evidence" value="ECO:0007669"/>
    <property type="project" value="UniProtKB-EC"/>
</dbReference>
<dbReference type="SUPFAM" id="SSF52343">
    <property type="entry name" value="Ferredoxin reductase-like, C-terminal NADP-linked domain"/>
    <property type="match status" value="1"/>
</dbReference>
<dbReference type="InterPro" id="IPR039261">
    <property type="entry name" value="FNR_nucleotide-bd"/>
</dbReference>
<dbReference type="EMBL" id="WBMS02000014">
    <property type="protein sequence ID" value="MWA02532.1"/>
    <property type="molecule type" value="Genomic_DNA"/>
</dbReference>
<evidence type="ECO:0000256" key="1">
    <source>
        <dbReference type="ARBA" id="ARBA00001970"/>
    </source>
</evidence>
<dbReference type="InterPro" id="IPR017938">
    <property type="entry name" value="Riboflavin_synthase-like_b-brl"/>
</dbReference>
<dbReference type="InterPro" id="IPR050415">
    <property type="entry name" value="MRET"/>
</dbReference>
<dbReference type="Gene3D" id="2.40.30.10">
    <property type="entry name" value="Translation factors"/>
    <property type="match status" value="1"/>
</dbReference>
<evidence type="ECO:0000259" key="13">
    <source>
        <dbReference type="PROSITE" id="PS51384"/>
    </source>
</evidence>
<dbReference type="GO" id="GO:0019825">
    <property type="term" value="F:oxygen binding"/>
    <property type="evidence" value="ECO:0007669"/>
    <property type="project" value="InterPro"/>
</dbReference>
<dbReference type="Proteomes" id="UP000462055">
    <property type="component" value="Unassembled WGS sequence"/>
</dbReference>
<reference evidence="14" key="1">
    <citation type="submission" date="2019-12" db="EMBL/GenBank/DDBJ databases">
        <title>Actinomadura physcomitrii sp. nov., a novel actinomycete isolated from moss [Physcomitrium sphaericum (Ludw) Fuernr].</title>
        <authorList>
            <person name="Zhuang X."/>
        </authorList>
    </citation>
    <scope>NUCLEOTIDE SEQUENCE [LARGE SCALE GENOMIC DNA]</scope>
    <source>
        <strain evidence="14">LD22</strain>
    </source>
</reference>
<keyword evidence="11" id="KW-0813">Transport</keyword>
<dbReference type="InterPro" id="IPR017927">
    <property type="entry name" value="FAD-bd_FR_type"/>
</dbReference>
<proteinExistence type="inferred from homology"/>
<evidence type="ECO:0000256" key="6">
    <source>
        <dbReference type="ARBA" id="ARBA00022857"/>
    </source>
</evidence>
<feature type="domain" description="FAD-binding FR-type" evidence="13">
    <location>
        <begin position="139"/>
        <end position="239"/>
    </location>
</feature>
<comment type="catalytic activity">
    <reaction evidence="10">
        <text>2 nitric oxide + NADPH + 2 O2 = 2 nitrate + NADP(+) + H(+)</text>
        <dbReference type="Rhea" id="RHEA:19465"/>
        <dbReference type="ChEBI" id="CHEBI:15378"/>
        <dbReference type="ChEBI" id="CHEBI:15379"/>
        <dbReference type="ChEBI" id="CHEBI:16480"/>
        <dbReference type="ChEBI" id="CHEBI:17632"/>
        <dbReference type="ChEBI" id="CHEBI:57783"/>
        <dbReference type="ChEBI" id="CHEBI:58349"/>
        <dbReference type="EC" id="1.14.12.17"/>
    </reaction>
</comment>
<comment type="similarity">
    <text evidence="11">Belongs to the globin family.</text>
</comment>
<evidence type="ECO:0000259" key="12">
    <source>
        <dbReference type="PROSITE" id="PS01033"/>
    </source>
</evidence>
<dbReference type="Pfam" id="PF00175">
    <property type="entry name" value="NAD_binding_1"/>
    <property type="match status" value="1"/>
</dbReference>
<dbReference type="CDD" id="cd06187">
    <property type="entry name" value="O2ase_reductase_like"/>
    <property type="match status" value="1"/>
</dbReference>
<keyword evidence="5" id="KW-0001">2Fe-2S</keyword>
<evidence type="ECO:0000256" key="4">
    <source>
        <dbReference type="ARBA" id="ARBA00012229"/>
    </source>
</evidence>
<evidence type="ECO:0000256" key="3">
    <source>
        <dbReference type="ARBA" id="ARBA00006401"/>
    </source>
</evidence>
<evidence type="ECO:0000256" key="10">
    <source>
        <dbReference type="ARBA" id="ARBA00049433"/>
    </source>
</evidence>
<dbReference type="GO" id="GO:0051537">
    <property type="term" value="F:2 iron, 2 sulfur cluster binding"/>
    <property type="evidence" value="ECO:0007669"/>
    <property type="project" value="UniProtKB-KW"/>
</dbReference>
<sequence>MSMEPRMLKEGFARLENSSDKAMSYFYGRLFAANPRLRALFPVALDAQRDRFFHALNRIVWSQDNPDDLACHLARLGRDHRRYGVTAEHYAAVEDALLATLRVFARDVWSPRAEEAWTNAYRSAAAAMAEAAERDAGAPPWWAAEVVEHDRRADDLAVLTLSPERPLPFAPGQYVTVQTSRWPRVWRPYSIANAPRSDGRLRLHVRARPGGWVSGALVRDTGTGDTVLLGPAAGTMTLDPDSGRDLLLVAGGTGLAPIKALAEQAVAPGRRRDVRLLVGARTERDLYDLSDLRLLESVYPWVRVLPVLSDEPDFRGLRGTPADVLTDVLADLLEDADGRDDPWDGLDAYVAGPVPMVRRTVAALQRLGMPLKRVHHDLLRAEE</sequence>
<dbReference type="PRINTS" id="PR00410">
    <property type="entry name" value="PHEHYDRXLASE"/>
</dbReference>
<dbReference type="GO" id="GO:0005344">
    <property type="term" value="F:oxygen carrier activity"/>
    <property type="evidence" value="ECO:0007669"/>
    <property type="project" value="UniProtKB-KW"/>
</dbReference>
<dbReference type="PANTHER" id="PTHR47354:SF5">
    <property type="entry name" value="PROTEIN RFBI"/>
    <property type="match status" value="1"/>
</dbReference>
<organism evidence="14 15">
    <name type="scientific">Actinomadura physcomitrii</name>
    <dbReference type="NCBI Taxonomy" id="2650748"/>
    <lineage>
        <taxon>Bacteria</taxon>
        <taxon>Bacillati</taxon>
        <taxon>Actinomycetota</taxon>
        <taxon>Actinomycetes</taxon>
        <taxon>Streptosporangiales</taxon>
        <taxon>Thermomonosporaceae</taxon>
        <taxon>Actinomadura</taxon>
    </lineage>
</organism>
<evidence type="ECO:0000256" key="11">
    <source>
        <dbReference type="RuleBase" id="RU000356"/>
    </source>
</evidence>
<dbReference type="InterPro" id="IPR012292">
    <property type="entry name" value="Globin/Proto"/>
</dbReference>
<keyword evidence="6" id="KW-0521">NADP</keyword>
<accession>A0A6I4M9X2</accession>
<dbReference type="CDD" id="cd19753">
    <property type="entry name" value="Mb-like_oxidoreductase"/>
    <property type="match status" value="1"/>
</dbReference>
<dbReference type="AlphaFoldDB" id="A0A6I4M9X2"/>
<dbReference type="InterPro" id="IPR001433">
    <property type="entry name" value="OxRdtase_FAD/NAD-bd"/>
</dbReference>
<evidence type="ECO:0000256" key="2">
    <source>
        <dbReference type="ARBA" id="ARBA00001974"/>
    </source>
</evidence>
<keyword evidence="11" id="KW-0408">Iron</keyword>
<dbReference type="Gene3D" id="1.10.490.10">
    <property type="entry name" value="Globins"/>
    <property type="match status" value="1"/>
</dbReference>
<keyword evidence="11" id="KW-0349">Heme</keyword>
<evidence type="ECO:0000256" key="9">
    <source>
        <dbReference type="ARBA" id="ARBA00048649"/>
    </source>
</evidence>
<evidence type="ECO:0000256" key="5">
    <source>
        <dbReference type="ARBA" id="ARBA00022714"/>
    </source>
</evidence>
<evidence type="ECO:0000313" key="15">
    <source>
        <dbReference type="Proteomes" id="UP000462055"/>
    </source>
</evidence>
<name>A0A6I4M9X2_9ACTN</name>
<dbReference type="PANTHER" id="PTHR47354">
    <property type="entry name" value="NADH OXIDOREDUCTASE HCR"/>
    <property type="match status" value="1"/>
</dbReference>
<keyword evidence="15" id="KW-1185">Reference proteome</keyword>
<dbReference type="SUPFAM" id="SSF63380">
    <property type="entry name" value="Riboflavin synthase domain-like"/>
    <property type="match status" value="1"/>
</dbReference>
<dbReference type="InterPro" id="IPR000971">
    <property type="entry name" value="Globin"/>
</dbReference>
<evidence type="ECO:0000256" key="8">
    <source>
        <dbReference type="ARBA" id="ARBA00023027"/>
    </source>
</evidence>
<comment type="caution">
    <text evidence="14">The sequence shown here is derived from an EMBL/GenBank/DDBJ whole genome shotgun (WGS) entry which is preliminary data.</text>
</comment>
<keyword evidence="11" id="KW-0479">Metal-binding</keyword>
<keyword evidence="8" id="KW-0520">NAD</keyword>
<comment type="cofactor">
    <cofactor evidence="2">
        <name>FAD</name>
        <dbReference type="ChEBI" id="CHEBI:57692"/>
    </cofactor>
</comment>
<gene>
    <name evidence="14" type="ORF">F8568_019565</name>
</gene>
<dbReference type="Gene3D" id="3.40.50.80">
    <property type="entry name" value="Nucleotide-binding domain of ferredoxin-NADP reductase (FNR) module"/>
    <property type="match status" value="1"/>
</dbReference>
<dbReference type="PROSITE" id="PS01033">
    <property type="entry name" value="GLOBIN"/>
    <property type="match status" value="1"/>
</dbReference>
<comment type="cofactor">
    <cofactor evidence="1">
        <name>heme b</name>
        <dbReference type="ChEBI" id="CHEBI:60344"/>
    </cofactor>
</comment>
<feature type="domain" description="Globin" evidence="12">
    <location>
        <begin position="1"/>
        <end position="133"/>
    </location>
</feature>
<dbReference type="EC" id="1.14.12.17" evidence="4"/>
<protein>
    <recommendedName>
        <fullName evidence="4">nitric oxide dioxygenase</fullName>
        <ecNumber evidence="4">1.14.12.17</ecNumber>
    </recommendedName>
</protein>
<dbReference type="Pfam" id="PF00042">
    <property type="entry name" value="Globin"/>
    <property type="match status" value="1"/>
</dbReference>
<evidence type="ECO:0000256" key="7">
    <source>
        <dbReference type="ARBA" id="ARBA00023014"/>
    </source>
</evidence>
<comment type="catalytic activity">
    <reaction evidence="9">
        <text>2 nitric oxide + NADH + 2 O2 = 2 nitrate + NAD(+) + H(+)</text>
        <dbReference type="Rhea" id="RHEA:19469"/>
        <dbReference type="ChEBI" id="CHEBI:15378"/>
        <dbReference type="ChEBI" id="CHEBI:15379"/>
        <dbReference type="ChEBI" id="CHEBI:16480"/>
        <dbReference type="ChEBI" id="CHEBI:17632"/>
        <dbReference type="ChEBI" id="CHEBI:57540"/>
        <dbReference type="ChEBI" id="CHEBI:57945"/>
        <dbReference type="EC" id="1.14.12.17"/>
    </reaction>
</comment>